<organism evidence="2 3">
    <name type="scientific">Kutzneria kofuensis</name>
    <dbReference type="NCBI Taxonomy" id="103725"/>
    <lineage>
        <taxon>Bacteria</taxon>
        <taxon>Bacillati</taxon>
        <taxon>Actinomycetota</taxon>
        <taxon>Actinomycetes</taxon>
        <taxon>Pseudonocardiales</taxon>
        <taxon>Pseudonocardiaceae</taxon>
        <taxon>Kutzneria</taxon>
    </lineage>
</organism>
<sequence>MTNDRRRELLKLLRMILTDWRATLRAAFLISITVASLAALLQTLPPDLAVALLGHSR</sequence>
<gene>
    <name evidence="2" type="ORF">BJ998_002221</name>
</gene>
<reference evidence="2 3" key="1">
    <citation type="submission" date="2020-08" db="EMBL/GenBank/DDBJ databases">
        <title>Sequencing the genomes of 1000 actinobacteria strains.</title>
        <authorList>
            <person name="Klenk H.-P."/>
        </authorList>
    </citation>
    <scope>NUCLEOTIDE SEQUENCE [LARGE SCALE GENOMIC DNA]</scope>
    <source>
        <strain evidence="2 3">DSM 43851</strain>
    </source>
</reference>
<dbReference type="AlphaFoldDB" id="A0A7W9KEL2"/>
<keyword evidence="3" id="KW-1185">Reference proteome</keyword>
<evidence type="ECO:0000256" key="1">
    <source>
        <dbReference type="SAM" id="Phobius"/>
    </source>
</evidence>
<accession>A0A7W9KEL2</accession>
<protein>
    <submittedName>
        <fullName evidence="2">Uncharacterized protein</fullName>
    </submittedName>
</protein>
<dbReference type="EMBL" id="JACHIR010000001">
    <property type="protein sequence ID" value="MBB5891025.1"/>
    <property type="molecule type" value="Genomic_DNA"/>
</dbReference>
<keyword evidence="1" id="KW-0472">Membrane</keyword>
<name>A0A7W9KEL2_9PSEU</name>
<evidence type="ECO:0000313" key="3">
    <source>
        <dbReference type="Proteomes" id="UP000585638"/>
    </source>
</evidence>
<proteinExistence type="predicted"/>
<evidence type="ECO:0000313" key="2">
    <source>
        <dbReference type="EMBL" id="MBB5891025.1"/>
    </source>
</evidence>
<dbReference type="Proteomes" id="UP000585638">
    <property type="component" value="Unassembled WGS sequence"/>
</dbReference>
<feature type="transmembrane region" description="Helical" evidence="1">
    <location>
        <begin position="20"/>
        <end position="41"/>
    </location>
</feature>
<keyword evidence="1" id="KW-1133">Transmembrane helix</keyword>
<keyword evidence="1" id="KW-0812">Transmembrane</keyword>
<dbReference type="RefSeq" id="WP_184860864.1">
    <property type="nucleotide sequence ID" value="NZ_BAAAWY010000038.1"/>
</dbReference>
<comment type="caution">
    <text evidence="2">The sequence shown here is derived from an EMBL/GenBank/DDBJ whole genome shotgun (WGS) entry which is preliminary data.</text>
</comment>